<dbReference type="RefSeq" id="WP_208831202.1">
    <property type="nucleotide sequence ID" value="NZ_CP072110.1"/>
</dbReference>
<organism evidence="2 3">
    <name type="scientific">Psychrosphaera ytuae</name>
    <dbReference type="NCBI Taxonomy" id="2820710"/>
    <lineage>
        <taxon>Bacteria</taxon>
        <taxon>Pseudomonadati</taxon>
        <taxon>Pseudomonadota</taxon>
        <taxon>Gammaproteobacteria</taxon>
        <taxon>Alteromonadales</taxon>
        <taxon>Pseudoalteromonadaceae</taxon>
        <taxon>Psychrosphaera</taxon>
    </lineage>
</organism>
<dbReference type="PANTHER" id="PTHR43628:SF1">
    <property type="entry name" value="CHITIN SYNTHASE REGULATORY FACTOR 2-RELATED"/>
    <property type="match status" value="1"/>
</dbReference>
<dbReference type="SMART" id="SM00671">
    <property type="entry name" value="SEL1"/>
    <property type="match status" value="3"/>
</dbReference>
<sequence length="204" mass="23738">MKYWFVVALLMVSFFTRAEEPLQAVQIYTQDELLDLIKKNKHLERVKADRCQLTRDIEDRAVKLHLPAYEFLYGDMLAWGVCVDRDAELGMYYIRESAKQGLVAAIEQLGRYYHQGTFVQKDEEKAYTYILRAAELGNLNAQLRLIDMQLEGNGSPYDFENAYRWLHHAVIADKKIHNQAAQKLKKLEQLMHPKAVKAAKARAY</sequence>
<dbReference type="InterPro" id="IPR011990">
    <property type="entry name" value="TPR-like_helical_dom_sf"/>
</dbReference>
<keyword evidence="3" id="KW-1185">Reference proteome</keyword>
<evidence type="ECO:0000313" key="2">
    <source>
        <dbReference type="EMBL" id="QTH63206.1"/>
    </source>
</evidence>
<gene>
    <name evidence="2" type="ORF">J1N51_10705</name>
</gene>
<dbReference type="InterPro" id="IPR052945">
    <property type="entry name" value="Mitotic_Regulator"/>
</dbReference>
<accession>A0A975DBE7</accession>
<evidence type="ECO:0000256" key="1">
    <source>
        <dbReference type="SAM" id="SignalP"/>
    </source>
</evidence>
<dbReference type="Proteomes" id="UP000682739">
    <property type="component" value="Chromosome"/>
</dbReference>
<dbReference type="PANTHER" id="PTHR43628">
    <property type="entry name" value="ACTIVATOR OF C KINASE PROTEIN 1-RELATED"/>
    <property type="match status" value="1"/>
</dbReference>
<dbReference type="Pfam" id="PF08238">
    <property type="entry name" value="Sel1"/>
    <property type="match status" value="3"/>
</dbReference>
<feature type="signal peptide" evidence="1">
    <location>
        <begin position="1"/>
        <end position="18"/>
    </location>
</feature>
<protein>
    <submittedName>
        <fullName evidence="2">Sel1 repeat family protein</fullName>
    </submittedName>
</protein>
<dbReference type="SUPFAM" id="SSF81901">
    <property type="entry name" value="HCP-like"/>
    <property type="match status" value="1"/>
</dbReference>
<name>A0A975DBE7_9GAMM</name>
<proteinExistence type="predicted"/>
<dbReference type="EMBL" id="CP072110">
    <property type="protein sequence ID" value="QTH63206.1"/>
    <property type="molecule type" value="Genomic_DNA"/>
</dbReference>
<feature type="chain" id="PRO_5038046120" evidence="1">
    <location>
        <begin position="19"/>
        <end position="204"/>
    </location>
</feature>
<keyword evidence="1" id="KW-0732">Signal</keyword>
<dbReference type="InterPro" id="IPR006597">
    <property type="entry name" value="Sel1-like"/>
</dbReference>
<evidence type="ECO:0000313" key="3">
    <source>
        <dbReference type="Proteomes" id="UP000682739"/>
    </source>
</evidence>
<dbReference type="AlphaFoldDB" id="A0A975DBE7"/>
<dbReference type="KEGG" id="psym:J1N51_10705"/>
<reference evidence="2" key="1">
    <citation type="submission" date="2021-03" db="EMBL/GenBank/DDBJ databases">
        <title>Description of Psychrosphaera ytuae sp. nov. isolated from deep sea sediment of South China Sea.</title>
        <authorList>
            <person name="Zhang J."/>
            <person name="Xu X.-D."/>
        </authorList>
    </citation>
    <scope>NUCLEOTIDE SEQUENCE</scope>
    <source>
        <strain evidence="2">MTZ26</strain>
    </source>
</reference>
<dbReference type="Gene3D" id="1.25.40.10">
    <property type="entry name" value="Tetratricopeptide repeat domain"/>
    <property type="match status" value="1"/>
</dbReference>